<dbReference type="GO" id="GO:0003677">
    <property type="term" value="F:DNA binding"/>
    <property type="evidence" value="ECO:0007669"/>
    <property type="project" value="UniProtKB-UniRule"/>
</dbReference>
<evidence type="ECO:0000313" key="12">
    <source>
        <dbReference type="Proteomes" id="UP000184097"/>
    </source>
</evidence>
<dbReference type="EMBL" id="FRDH01000005">
    <property type="protein sequence ID" value="SHN55999.1"/>
    <property type="molecule type" value="Genomic_DNA"/>
</dbReference>
<accession>A0A1M7SBX6</accession>
<dbReference type="SMART" id="SM01409">
    <property type="entry name" value="RNA_pol_Rpb6"/>
    <property type="match status" value="1"/>
</dbReference>
<dbReference type="InterPro" id="IPR006110">
    <property type="entry name" value="Pol_omega/Rpo6/RPB6"/>
</dbReference>
<dbReference type="HAMAP" id="MF_00366">
    <property type="entry name" value="RNApol_bact_RpoZ"/>
    <property type="match status" value="1"/>
</dbReference>
<dbReference type="Proteomes" id="UP000184097">
    <property type="component" value="Unassembled WGS sequence"/>
</dbReference>
<keyword evidence="5 10" id="KW-0808">Transferase</keyword>
<dbReference type="GO" id="GO:0006351">
    <property type="term" value="P:DNA-templated transcription"/>
    <property type="evidence" value="ECO:0007669"/>
    <property type="project" value="UniProtKB-UniRule"/>
</dbReference>
<comment type="subunit">
    <text evidence="10">The RNAP catalytic core consists of 2 alpha, 1 beta, 1 beta' and 1 omega subunit. When a sigma factor is associated with the core the holoenzyme is formed, which can initiate transcription.</text>
</comment>
<evidence type="ECO:0000256" key="8">
    <source>
        <dbReference type="ARBA" id="ARBA00029924"/>
    </source>
</evidence>
<name>A0A1M7SBX6_9FIRM</name>
<evidence type="ECO:0000256" key="3">
    <source>
        <dbReference type="ARBA" id="ARBA00013725"/>
    </source>
</evidence>
<evidence type="ECO:0000256" key="9">
    <source>
        <dbReference type="ARBA" id="ARBA00048552"/>
    </source>
</evidence>
<dbReference type="InterPro" id="IPR036161">
    <property type="entry name" value="RPB6/omega-like_sf"/>
</dbReference>
<sequence>MIHPSYVDLMNVVNKGVEEGEEPVISSRYSIVMATSKRARQIIAGDEPMVKVKDKQKPLSIAVEEMNQDKLRILTDEEKDALAEENNEETEA</sequence>
<comment type="catalytic activity">
    <reaction evidence="9 10">
        <text>RNA(n) + a ribonucleoside 5'-triphosphate = RNA(n+1) + diphosphate</text>
        <dbReference type="Rhea" id="RHEA:21248"/>
        <dbReference type="Rhea" id="RHEA-COMP:14527"/>
        <dbReference type="Rhea" id="RHEA-COMP:17342"/>
        <dbReference type="ChEBI" id="CHEBI:33019"/>
        <dbReference type="ChEBI" id="CHEBI:61557"/>
        <dbReference type="ChEBI" id="CHEBI:140395"/>
        <dbReference type="EC" id="2.7.7.6"/>
    </reaction>
</comment>
<dbReference type="InterPro" id="IPR003716">
    <property type="entry name" value="DNA-dir_RNA_pol_omega"/>
</dbReference>
<dbReference type="SUPFAM" id="SSF63562">
    <property type="entry name" value="RPB6/omega subunit-like"/>
    <property type="match status" value="1"/>
</dbReference>
<protein>
    <recommendedName>
        <fullName evidence="3 10">DNA-directed RNA polymerase subunit omega</fullName>
        <shortName evidence="10">RNAP omega subunit</shortName>
        <ecNumber evidence="2 10">2.7.7.6</ecNumber>
    </recommendedName>
    <alternativeName>
        <fullName evidence="10">RNA polymerase omega subunit</fullName>
    </alternativeName>
    <alternativeName>
        <fullName evidence="8 10">Transcriptase subunit omega</fullName>
    </alternativeName>
</protein>
<dbReference type="PANTHER" id="PTHR34476">
    <property type="entry name" value="DNA-DIRECTED RNA POLYMERASE SUBUNIT OMEGA"/>
    <property type="match status" value="1"/>
</dbReference>
<dbReference type="EC" id="2.7.7.6" evidence="2 10"/>
<keyword evidence="7 10" id="KW-0804">Transcription</keyword>
<dbReference type="Gene3D" id="3.90.940.10">
    <property type="match status" value="1"/>
</dbReference>
<evidence type="ECO:0000256" key="5">
    <source>
        <dbReference type="ARBA" id="ARBA00022679"/>
    </source>
</evidence>
<evidence type="ECO:0000256" key="1">
    <source>
        <dbReference type="ARBA" id="ARBA00006711"/>
    </source>
</evidence>
<dbReference type="RefSeq" id="WP_072702357.1">
    <property type="nucleotide sequence ID" value="NZ_FRDH01000005.1"/>
</dbReference>
<comment type="similarity">
    <text evidence="1 10">Belongs to the RNA polymerase subunit omega family.</text>
</comment>
<evidence type="ECO:0000256" key="4">
    <source>
        <dbReference type="ARBA" id="ARBA00022478"/>
    </source>
</evidence>
<dbReference type="PANTHER" id="PTHR34476:SF1">
    <property type="entry name" value="DNA-DIRECTED RNA POLYMERASE SUBUNIT OMEGA"/>
    <property type="match status" value="1"/>
</dbReference>
<organism evidence="11 12">
    <name type="scientific">Butyrivibrio hungatei DSM 14810</name>
    <dbReference type="NCBI Taxonomy" id="1121132"/>
    <lineage>
        <taxon>Bacteria</taxon>
        <taxon>Bacillati</taxon>
        <taxon>Bacillota</taxon>
        <taxon>Clostridia</taxon>
        <taxon>Lachnospirales</taxon>
        <taxon>Lachnospiraceae</taxon>
        <taxon>Butyrivibrio</taxon>
    </lineage>
</organism>
<gene>
    <name evidence="10" type="primary">rpoZ</name>
    <name evidence="11" type="ORF">SAMN02745247_01493</name>
</gene>
<dbReference type="GO" id="GO:0003899">
    <property type="term" value="F:DNA-directed RNA polymerase activity"/>
    <property type="evidence" value="ECO:0007669"/>
    <property type="project" value="UniProtKB-UniRule"/>
</dbReference>
<dbReference type="Pfam" id="PF01192">
    <property type="entry name" value="RNA_pol_Rpb6"/>
    <property type="match status" value="1"/>
</dbReference>
<dbReference type="NCBIfam" id="TIGR00690">
    <property type="entry name" value="rpoZ"/>
    <property type="match status" value="1"/>
</dbReference>
<evidence type="ECO:0000313" key="11">
    <source>
        <dbReference type="EMBL" id="SHN55999.1"/>
    </source>
</evidence>
<evidence type="ECO:0000256" key="2">
    <source>
        <dbReference type="ARBA" id="ARBA00012418"/>
    </source>
</evidence>
<dbReference type="AlphaFoldDB" id="A0A1M7SBX6"/>
<evidence type="ECO:0000256" key="6">
    <source>
        <dbReference type="ARBA" id="ARBA00022695"/>
    </source>
</evidence>
<evidence type="ECO:0000256" key="7">
    <source>
        <dbReference type="ARBA" id="ARBA00023163"/>
    </source>
</evidence>
<keyword evidence="4 10" id="KW-0240">DNA-directed RNA polymerase</keyword>
<reference evidence="11 12" key="1">
    <citation type="submission" date="2016-12" db="EMBL/GenBank/DDBJ databases">
        <authorList>
            <person name="Song W.-J."/>
            <person name="Kurnit D.M."/>
        </authorList>
    </citation>
    <scope>NUCLEOTIDE SEQUENCE [LARGE SCALE GENOMIC DNA]</scope>
    <source>
        <strain evidence="11 12">DSM 14810</strain>
    </source>
</reference>
<evidence type="ECO:0000256" key="10">
    <source>
        <dbReference type="HAMAP-Rule" id="MF_00366"/>
    </source>
</evidence>
<proteinExistence type="inferred from homology"/>
<dbReference type="GO" id="GO:0000428">
    <property type="term" value="C:DNA-directed RNA polymerase complex"/>
    <property type="evidence" value="ECO:0007669"/>
    <property type="project" value="UniProtKB-KW"/>
</dbReference>
<keyword evidence="6 10" id="KW-0548">Nucleotidyltransferase</keyword>
<comment type="function">
    <text evidence="10">Promotes RNA polymerase assembly. Latches the N- and C-terminal regions of the beta' subunit thereby facilitating its interaction with the beta and alpha subunits.</text>
</comment>